<sequence length="103" mass="12142">MINVFLKPGTKRKFNINLIGTELKELNQDVESLRGAYRLRFSIFFPTVLITCKFQQNLFDFYLGDEVWMNFKKSKHSSIIQKEKVLPKYLYTFSGTFLDQSST</sequence>
<keyword evidence="2" id="KW-1185">Reference proteome</keyword>
<accession>A0A3M7T1E9</accession>
<gene>
    <name evidence="1" type="ORF">BpHYR1_053888</name>
</gene>
<proteinExistence type="predicted"/>
<dbReference type="EMBL" id="REGN01000442">
    <property type="protein sequence ID" value="RNA41854.1"/>
    <property type="molecule type" value="Genomic_DNA"/>
</dbReference>
<reference evidence="1 2" key="1">
    <citation type="journal article" date="2018" name="Sci. Rep.">
        <title>Genomic signatures of local adaptation to the degree of environmental predictability in rotifers.</title>
        <authorList>
            <person name="Franch-Gras L."/>
            <person name="Hahn C."/>
            <person name="Garcia-Roger E.M."/>
            <person name="Carmona M.J."/>
            <person name="Serra M."/>
            <person name="Gomez A."/>
        </authorList>
    </citation>
    <scope>NUCLEOTIDE SEQUENCE [LARGE SCALE GENOMIC DNA]</scope>
    <source>
        <strain evidence="1">HYR1</strain>
    </source>
</reference>
<dbReference type="Proteomes" id="UP000276133">
    <property type="component" value="Unassembled WGS sequence"/>
</dbReference>
<name>A0A3M7T1E9_BRAPC</name>
<evidence type="ECO:0000313" key="1">
    <source>
        <dbReference type="EMBL" id="RNA41854.1"/>
    </source>
</evidence>
<dbReference type="AlphaFoldDB" id="A0A3M7T1E9"/>
<protein>
    <submittedName>
        <fullName evidence="1">Uncharacterized protein</fullName>
    </submittedName>
</protein>
<evidence type="ECO:0000313" key="2">
    <source>
        <dbReference type="Proteomes" id="UP000276133"/>
    </source>
</evidence>
<comment type="caution">
    <text evidence="1">The sequence shown here is derived from an EMBL/GenBank/DDBJ whole genome shotgun (WGS) entry which is preliminary data.</text>
</comment>
<organism evidence="1 2">
    <name type="scientific">Brachionus plicatilis</name>
    <name type="common">Marine rotifer</name>
    <name type="synonym">Brachionus muelleri</name>
    <dbReference type="NCBI Taxonomy" id="10195"/>
    <lineage>
        <taxon>Eukaryota</taxon>
        <taxon>Metazoa</taxon>
        <taxon>Spiralia</taxon>
        <taxon>Gnathifera</taxon>
        <taxon>Rotifera</taxon>
        <taxon>Eurotatoria</taxon>
        <taxon>Monogononta</taxon>
        <taxon>Pseudotrocha</taxon>
        <taxon>Ploima</taxon>
        <taxon>Brachionidae</taxon>
        <taxon>Brachionus</taxon>
    </lineage>
</organism>